<evidence type="ECO:0000259" key="2">
    <source>
        <dbReference type="PROSITE" id="PS50943"/>
    </source>
</evidence>
<dbReference type="SUPFAM" id="SSF47413">
    <property type="entry name" value="lambda repressor-like DNA-binding domains"/>
    <property type="match status" value="1"/>
</dbReference>
<gene>
    <name evidence="3" type="ORF">MiSe_91190</name>
</gene>
<organism evidence="3 4">
    <name type="scientific">Microseira wollei NIES-4236</name>
    <dbReference type="NCBI Taxonomy" id="2530354"/>
    <lineage>
        <taxon>Bacteria</taxon>
        <taxon>Bacillati</taxon>
        <taxon>Cyanobacteriota</taxon>
        <taxon>Cyanophyceae</taxon>
        <taxon>Oscillatoriophycideae</taxon>
        <taxon>Aerosakkonematales</taxon>
        <taxon>Aerosakkonemataceae</taxon>
        <taxon>Microseira</taxon>
    </lineage>
</organism>
<dbReference type="RefSeq" id="WP_226594015.1">
    <property type="nucleotide sequence ID" value="NZ_BLAY01000320.1"/>
</dbReference>
<evidence type="ECO:0000313" key="3">
    <source>
        <dbReference type="EMBL" id="GET44293.1"/>
    </source>
</evidence>
<dbReference type="Proteomes" id="UP001050975">
    <property type="component" value="Unassembled WGS sequence"/>
</dbReference>
<dbReference type="PANTHER" id="PTHR46558">
    <property type="entry name" value="TRACRIPTIONAL REGULATORY PROTEIN-RELATED-RELATED"/>
    <property type="match status" value="1"/>
</dbReference>
<comment type="caution">
    <text evidence="3">The sequence shown here is derived from an EMBL/GenBank/DDBJ whole genome shotgun (WGS) entry which is preliminary data.</text>
</comment>
<dbReference type="GO" id="GO:0003677">
    <property type="term" value="F:DNA binding"/>
    <property type="evidence" value="ECO:0007669"/>
    <property type="project" value="UniProtKB-KW"/>
</dbReference>
<keyword evidence="4" id="KW-1185">Reference proteome</keyword>
<reference evidence="3" key="1">
    <citation type="submission" date="2019-10" db="EMBL/GenBank/DDBJ databases">
        <title>Draft genome sequece of Microseira wollei NIES-4236.</title>
        <authorList>
            <person name="Yamaguchi H."/>
            <person name="Suzuki S."/>
            <person name="Kawachi M."/>
        </authorList>
    </citation>
    <scope>NUCLEOTIDE SEQUENCE</scope>
    <source>
        <strain evidence="3">NIES-4236</strain>
    </source>
</reference>
<dbReference type="SMART" id="SM00530">
    <property type="entry name" value="HTH_XRE"/>
    <property type="match status" value="1"/>
</dbReference>
<dbReference type="AlphaFoldDB" id="A0AAV3XRA0"/>
<dbReference type="InterPro" id="IPR010982">
    <property type="entry name" value="Lambda_DNA-bd_dom_sf"/>
</dbReference>
<keyword evidence="1" id="KW-0238">DNA-binding</keyword>
<dbReference type="InterPro" id="IPR001387">
    <property type="entry name" value="Cro/C1-type_HTH"/>
</dbReference>
<dbReference type="CDD" id="cd00093">
    <property type="entry name" value="HTH_XRE"/>
    <property type="match status" value="1"/>
</dbReference>
<dbReference type="PROSITE" id="PS50943">
    <property type="entry name" value="HTH_CROC1"/>
    <property type="match status" value="1"/>
</dbReference>
<dbReference type="PANTHER" id="PTHR46558:SF4">
    <property type="entry name" value="DNA-BIDING PHAGE PROTEIN"/>
    <property type="match status" value="1"/>
</dbReference>
<feature type="domain" description="HTH cro/C1-type" evidence="2">
    <location>
        <begin position="7"/>
        <end position="63"/>
    </location>
</feature>
<dbReference type="EMBL" id="BLAY01000320">
    <property type="protein sequence ID" value="GET44293.1"/>
    <property type="molecule type" value="Genomic_DNA"/>
</dbReference>
<accession>A0AAV3XRA0</accession>
<sequence>MKEQLTLVKLRERAGLTQRELAAALDVTITTVSAWENQRHEPRLTFAQTKLLTEILGCSLDELVEATQKQLPNREN</sequence>
<dbReference type="Pfam" id="PF01381">
    <property type="entry name" value="HTH_3"/>
    <property type="match status" value="1"/>
</dbReference>
<evidence type="ECO:0000256" key="1">
    <source>
        <dbReference type="ARBA" id="ARBA00023125"/>
    </source>
</evidence>
<dbReference type="Gene3D" id="1.10.260.40">
    <property type="entry name" value="lambda repressor-like DNA-binding domains"/>
    <property type="match status" value="1"/>
</dbReference>
<protein>
    <recommendedName>
        <fullName evidence="2">HTH cro/C1-type domain-containing protein</fullName>
    </recommendedName>
</protein>
<proteinExistence type="predicted"/>
<name>A0AAV3XRA0_9CYAN</name>
<evidence type="ECO:0000313" key="4">
    <source>
        <dbReference type="Proteomes" id="UP001050975"/>
    </source>
</evidence>